<evidence type="ECO:0000256" key="7">
    <source>
        <dbReference type="SAM" id="Phobius"/>
    </source>
</evidence>
<evidence type="ECO:0000313" key="10">
    <source>
        <dbReference type="Proteomes" id="UP000295645"/>
    </source>
</evidence>
<feature type="transmembrane region" description="Helical" evidence="7">
    <location>
        <begin position="173"/>
        <end position="194"/>
    </location>
</feature>
<dbReference type="Gene3D" id="1.20.1720.10">
    <property type="entry name" value="Multidrug resistance protein D"/>
    <property type="match status" value="1"/>
</dbReference>
<keyword evidence="2" id="KW-0813">Transport</keyword>
<evidence type="ECO:0000256" key="3">
    <source>
        <dbReference type="ARBA" id="ARBA00022475"/>
    </source>
</evidence>
<proteinExistence type="predicted"/>
<keyword evidence="5 7" id="KW-1133">Transmembrane helix</keyword>
<feature type="transmembrane region" description="Helical" evidence="7">
    <location>
        <begin position="363"/>
        <end position="388"/>
    </location>
</feature>
<protein>
    <submittedName>
        <fullName evidence="9">EmrB/QacA subfamily drug resistance transporter</fullName>
    </submittedName>
</protein>
<feature type="transmembrane region" description="Helical" evidence="7">
    <location>
        <begin position="206"/>
        <end position="227"/>
    </location>
</feature>
<dbReference type="SUPFAM" id="SSF103473">
    <property type="entry name" value="MFS general substrate transporter"/>
    <property type="match status" value="1"/>
</dbReference>
<feature type="transmembrane region" description="Helical" evidence="7">
    <location>
        <begin position="333"/>
        <end position="357"/>
    </location>
</feature>
<feature type="transmembrane region" description="Helical" evidence="7">
    <location>
        <begin position="233"/>
        <end position="252"/>
    </location>
</feature>
<dbReference type="EMBL" id="SMCS01000005">
    <property type="protein sequence ID" value="TCV93211.1"/>
    <property type="molecule type" value="Genomic_DNA"/>
</dbReference>
<dbReference type="GO" id="GO:0022857">
    <property type="term" value="F:transmembrane transporter activity"/>
    <property type="evidence" value="ECO:0007669"/>
    <property type="project" value="InterPro"/>
</dbReference>
<keyword evidence="3" id="KW-1003">Cell membrane</keyword>
<comment type="caution">
    <text evidence="9">The sequence shown here is derived from an EMBL/GenBank/DDBJ whole genome shotgun (WGS) entry which is preliminary data.</text>
</comment>
<dbReference type="InterPro" id="IPR020846">
    <property type="entry name" value="MFS_dom"/>
</dbReference>
<comment type="subcellular location">
    <subcellularLocation>
        <location evidence="1">Cell membrane</location>
        <topology evidence="1">Multi-pass membrane protein</topology>
    </subcellularLocation>
</comment>
<dbReference type="Proteomes" id="UP000295645">
    <property type="component" value="Unassembled WGS sequence"/>
</dbReference>
<dbReference type="CDD" id="cd17503">
    <property type="entry name" value="MFS_LmrB_MDR_like"/>
    <property type="match status" value="1"/>
</dbReference>
<evidence type="ECO:0000256" key="6">
    <source>
        <dbReference type="ARBA" id="ARBA00023136"/>
    </source>
</evidence>
<sequence>MRLPAASFRMSPAPGFRTIALIIASAMFMEQLDGTILATALPSMATSFDVSPLHMSVALTSYMLSLAVFIPASGAVADRYGARDVFRTAIVLFTLGSMLCGIAPNLPTLVLARLLQGIGGAMMVPVGRLVLLRSVPKHELVSAMSWLLVPALIGPVIGPPLGGLIVTWLSWRWIFYINLPIGIVGFILATRFVPDVRAAERTPFDGLGFVLSGISLSCLVFGLELASRGATSPLGSTGLVAGGLAVGALYIWHARRTRYPLLDLSLMRYQTFRLSVVGGSLTRITAGSVPFLLPLMMQLGFGMSAAHSGIVTFVSALGAMAMKATAAPLLRRFGFRSVLVWNGVLSLAFIALCAAFRPDWPLWIIYAVLLIGGFFQSLQFTAYNTVAYADVPSERFSSATSFYTTFQQLMLSLGICVAAASLHASVTFSGHTQAQIGDFSVAFLVVTIVSLFAAPICALLPRNAGAEMSGHRAR</sequence>
<dbReference type="InterPro" id="IPR036259">
    <property type="entry name" value="MFS_trans_sf"/>
</dbReference>
<gene>
    <name evidence="9" type="ORF">EC912_10571</name>
</gene>
<dbReference type="AlphaFoldDB" id="A0A4R3YLU8"/>
<keyword evidence="6 7" id="KW-0472">Membrane</keyword>
<evidence type="ECO:0000259" key="8">
    <source>
        <dbReference type="PROSITE" id="PS50850"/>
    </source>
</evidence>
<dbReference type="PANTHER" id="PTHR42718:SF46">
    <property type="entry name" value="BLR6921 PROTEIN"/>
    <property type="match status" value="1"/>
</dbReference>
<evidence type="ECO:0000256" key="5">
    <source>
        <dbReference type="ARBA" id="ARBA00022989"/>
    </source>
</evidence>
<feature type="transmembrane region" description="Helical" evidence="7">
    <location>
        <begin position="299"/>
        <end position="321"/>
    </location>
</feature>
<accession>A0A4R3YLU8</accession>
<evidence type="ECO:0000313" key="9">
    <source>
        <dbReference type="EMBL" id="TCV93211.1"/>
    </source>
</evidence>
<name>A0A4R3YLU8_9GAMM</name>
<keyword evidence="10" id="KW-1185">Reference proteome</keyword>
<feature type="transmembrane region" description="Helical" evidence="7">
    <location>
        <begin position="110"/>
        <end position="131"/>
    </location>
</feature>
<evidence type="ECO:0000256" key="1">
    <source>
        <dbReference type="ARBA" id="ARBA00004651"/>
    </source>
</evidence>
<organism evidence="9 10">
    <name type="scientific">Luteibacter rhizovicinus</name>
    <dbReference type="NCBI Taxonomy" id="242606"/>
    <lineage>
        <taxon>Bacteria</taxon>
        <taxon>Pseudomonadati</taxon>
        <taxon>Pseudomonadota</taxon>
        <taxon>Gammaproteobacteria</taxon>
        <taxon>Lysobacterales</taxon>
        <taxon>Rhodanobacteraceae</taxon>
        <taxon>Luteibacter</taxon>
    </lineage>
</organism>
<dbReference type="PRINTS" id="PR01036">
    <property type="entry name" value="TCRTETB"/>
</dbReference>
<feature type="domain" description="Major facilitator superfamily (MFS) profile" evidence="8">
    <location>
        <begin position="19"/>
        <end position="465"/>
    </location>
</feature>
<evidence type="ECO:0000256" key="4">
    <source>
        <dbReference type="ARBA" id="ARBA00022692"/>
    </source>
</evidence>
<reference evidence="9 10" key="1">
    <citation type="submission" date="2019-03" db="EMBL/GenBank/DDBJ databases">
        <title>Above-ground endophytic microbial communities from plants in different locations in the United States.</title>
        <authorList>
            <person name="Frank C."/>
        </authorList>
    </citation>
    <scope>NUCLEOTIDE SEQUENCE [LARGE SCALE GENOMIC DNA]</scope>
    <source>
        <strain evidence="9 10">LP_13_YM</strain>
    </source>
</reference>
<keyword evidence="4 7" id="KW-0812">Transmembrane</keyword>
<dbReference type="OrthoDB" id="9812221at2"/>
<feature type="transmembrane region" description="Helical" evidence="7">
    <location>
        <begin position="272"/>
        <end position="293"/>
    </location>
</feature>
<feature type="transmembrane region" description="Helical" evidence="7">
    <location>
        <begin position="409"/>
        <end position="428"/>
    </location>
</feature>
<feature type="transmembrane region" description="Helical" evidence="7">
    <location>
        <begin position="54"/>
        <end position="73"/>
    </location>
</feature>
<dbReference type="GO" id="GO:0005886">
    <property type="term" value="C:plasma membrane"/>
    <property type="evidence" value="ECO:0007669"/>
    <property type="project" value="UniProtKB-SubCell"/>
</dbReference>
<dbReference type="PROSITE" id="PS50850">
    <property type="entry name" value="MFS"/>
    <property type="match status" value="1"/>
</dbReference>
<feature type="transmembrane region" description="Helical" evidence="7">
    <location>
        <begin position="143"/>
        <end position="167"/>
    </location>
</feature>
<feature type="transmembrane region" description="Helical" evidence="7">
    <location>
        <begin position="440"/>
        <end position="460"/>
    </location>
</feature>
<dbReference type="Pfam" id="PF07690">
    <property type="entry name" value="MFS_1"/>
    <property type="match status" value="1"/>
</dbReference>
<dbReference type="InterPro" id="IPR011701">
    <property type="entry name" value="MFS"/>
</dbReference>
<dbReference type="PANTHER" id="PTHR42718">
    <property type="entry name" value="MAJOR FACILITATOR SUPERFAMILY MULTIDRUG TRANSPORTER MFSC"/>
    <property type="match status" value="1"/>
</dbReference>
<dbReference type="Gene3D" id="1.20.1250.20">
    <property type="entry name" value="MFS general substrate transporter like domains"/>
    <property type="match status" value="1"/>
</dbReference>
<evidence type="ECO:0000256" key="2">
    <source>
        <dbReference type="ARBA" id="ARBA00022448"/>
    </source>
</evidence>
<feature type="transmembrane region" description="Helical" evidence="7">
    <location>
        <begin position="85"/>
        <end position="104"/>
    </location>
</feature>